<dbReference type="PROSITE" id="PS51332">
    <property type="entry name" value="B12_BINDING"/>
    <property type="match status" value="1"/>
</dbReference>
<dbReference type="Gene3D" id="3.80.30.20">
    <property type="entry name" value="tm_1862 like domain"/>
    <property type="match status" value="1"/>
</dbReference>
<name>X1N1Z8_9ZZZZ</name>
<evidence type="ECO:0000256" key="5">
    <source>
        <dbReference type="ARBA" id="ARBA00023004"/>
    </source>
</evidence>
<accession>X1N1Z8</accession>
<keyword evidence="2" id="KW-0808">Transferase</keyword>
<dbReference type="SUPFAM" id="SSF102114">
    <property type="entry name" value="Radical SAM enzymes"/>
    <property type="match status" value="1"/>
</dbReference>
<dbReference type="InterPro" id="IPR007197">
    <property type="entry name" value="rSAM"/>
</dbReference>
<evidence type="ECO:0000256" key="2">
    <source>
        <dbReference type="ARBA" id="ARBA00022679"/>
    </source>
</evidence>
<evidence type="ECO:0000256" key="1">
    <source>
        <dbReference type="ARBA" id="ARBA00001966"/>
    </source>
</evidence>
<dbReference type="GO" id="GO:0031419">
    <property type="term" value="F:cobalamin binding"/>
    <property type="evidence" value="ECO:0007669"/>
    <property type="project" value="InterPro"/>
</dbReference>
<dbReference type="Pfam" id="PF04055">
    <property type="entry name" value="Radical_SAM"/>
    <property type="match status" value="1"/>
</dbReference>
<dbReference type="GO" id="GO:0003824">
    <property type="term" value="F:catalytic activity"/>
    <property type="evidence" value="ECO:0007669"/>
    <property type="project" value="InterPro"/>
</dbReference>
<dbReference type="GO" id="GO:0051539">
    <property type="term" value="F:4 iron, 4 sulfur cluster binding"/>
    <property type="evidence" value="ECO:0007669"/>
    <property type="project" value="UniProtKB-KW"/>
</dbReference>
<dbReference type="PANTHER" id="PTHR43409">
    <property type="entry name" value="ANAEROBIC MAGNESIUM-PROTOPORPHYRIN IX MONOMETHYL ESTER CYCLASE-RELATED"/>
    <property type="match status" value="1"/>
</dbReference>
<gene>
    <name evidence="9" type="ORF">S06H3_31342</name>
</gene>
<dbReference type="InterPro" id="IPR023404">
    <property type="entry name" value="rSAM_horseshoe"/>
</dbReference>
<dbReference type="SUPFAM" id="SSF52242">
    <property type="entry name" value="Cobalamin (vitamin B12)-binding domain"/>
    <property type="match status" value="1"/>
</dbReference>
<dbReference type="InterPro" id="IPR051198">
    <property type="entry name" value="BchE-like"/>
</dbReference>
<dbReference type="EMBL" id="BARV01018548">
    <property type="protein sequence ID" value="GAI20900.1"/>
    <property type="molecule type" value="Genomic_DNA"/>
</dbReference>
<dbReference type="InterPro" id="IPR036724">
    <property type="entry name" value="Cobalamin-bd_sf"/>
</dbReference>
<proteinExistence type="predicted"/>
<dbReference type="SFLD" id="SFLDG01082">
    <property type="entry name" value="B12-binding_domain_containing"/>
    <property type="match status" value="1"/>
</dbReference>
<reference evidence="9" key="1">
    <citation type="journal article" date="2014" name="Front. Microbiol.">
        <title>High frequency of phylogenetically diverse reductive dehalogenase-homologous genes in deep subseafloor sedimentary metagenomes.</title>
        <authorList>
            <person name="Kawai M."/>
            <person name="Futagami T."/>
            <person name="Toyoda A."/>
            <person name="Takaki Y."/>
            <person name="Nishi S."/>
            <person name="Hori S."/>
            <person name="Arai W."/>
            <person name="Tsubouchi T."/>
            <person name="Morono Y."/>
            <person name="Uchiyama I."/>
            <person name="Ito T."/>
            <person name="Fujiyama A."/>
            <person name="Inagaki F."/>
            <person name="Takami H."/>
        </authorList>
    </citation>
    <scope>NUCLEOTIDE SEQUENCE</scope>
    <source>
        <strain evidence="9">Expedition CK06-06</strain>
    </source>
</reference>
<evidence type="ECO:0000256" key="3">
    <source>
        <dbReference type="ARBA" id="ARBA00022691"/>
    </source>
</evidence>
<feature type="domain" description="B12-binding" evidence="7">
    <location>
        <begin position="1"/>
        <end position="112"/>
    </location>
</feature>
<dbReference type="InterPro" id="IPR058240">
    <property type="entry name" value="rSAM_sf"/>
</dbReference>
<dbReference type="InterPro" id="IPR006158">
    <property type="entry name" value="Cobalamin-bd"/>
</dbReference>
<organism evidence="9">
    <name type="scientific">marine sediment metagenome</name>
    <dbReference type="NCBI Taxonomy" id="412755"/>
    <lineage>
        <taxon>unclassified sequences</taxon>
        <taxon>metagenomes</taxon>
        <taxon>ecological metagenomes</taxon>
    </lineage>
</organism>
<evidence type="ECO:0000259" key="7">
    <source>
        <dbReference type="PROSITE" id="PS51332"/>
    </source>
</evidence>
<evidence type="ECO:0000313" key="9">
    <source>
        <dbReference type="EMBL" id="GAI20900.1"/>
    </source>
</evidence>
<evidence type="ECO:0000256" key="6">
    <source>
        <dbReference type="ARBA" id="ARBA00023014"/>
    </source>
</evidence>
<dbReference type="PANTHER" id="PTHR43409:SF7">
    <property type="entry name" value="BLL1977 PROTEIN"/>
    <property type="match status" value="1"/>
</dbReference>
<evidence type="ECO:0000256" key="4">
    <source>
        <dbReference type="ARBA" id="ARBA00022723"/>
    </source>
</evidence>
<feature type="non-terminal residue" evidence="9">
    <location>
        <position position="1"/>
    </location>
</feature>
<evidence type="ECO:0000259" key="8">
    <source>
        <dbReference type="PROSITE" id="PS51918"/>
    </source>
</evidence>
<dbReference type="SFLD" id="SFLDS00029">
    <property type="entry name" value="Radical_SAM"/>
    <property type="match status" value="1"/>
</dbReference>
<comment type="cofactor">
    <cofactor evidence="1">
        <name>[4Fe-4S] cluster</name>
        <dbReference type="ChEBI" id="CHEBI:49883"/>
    </cofactor>
</comment>
<dbReference type="AlphaFoldDB" id="X1N1Z8"/>
<protein>
    <submittedName>
        <fullName evidence="9">Uncharacterized protein</fullName>
    </submittedName>
</protein>
<dbReference type="PROSITE" id="PS51918">
    <property type="entry name" value="RADICAL_SAM"/>
    <property type="match status" value="1"/>
</dbReference>
<dbReference type="SFLD" id="SFLDG01123">
    <property type="entry name" value="methyltransferase_(Class_B)"/>
    <property type="match status" value="1"/>
</dbReference>
<keyword evidence="4" id="KW-0479">Metal-binding</keyword>
<sequence>GSISRKHEVRILDQMLEKDSYKKMLKTVLNENPDVIGVSPYTKDIHSTRELLMRLTKVIPDVKIVVGGVQITLMPKETFQYFWDYIDFGFVGESEVAFSKFIDALNVGVGSEALEEFKNLVWKKNGQIMVNERERPEHLDKIPFPRWELMDPRKYPMSPHGAFYKQHPFAPLITSRGCPFGCTFCAAAAVSGKKVRYRSLDNIFEEIKLLQKKFSVREIHIEDDNFSINKNRAIEFSERMLKENLGITWCFPNGLRLDSLDLLSLELMNKAGCHSVNVG</sequence>
<keyword evidence="6" id="KW-0411">Iron-sulfur</keyword>
<dbReference type="InterPro" id="IPR034466">
    <property type="entry name" value="Methyltransferase_Class_B"/>
</dbReference>
<feature type="domain" description="Radical SAM core" evidence="8">
    <location>
        <begin position="164"/>
        <end position="279"/>
    </location>
</feature>
<dbReference type="GO" id="GO:0046872">
    <property type="term" value="F:metal ion binding"/>
    <property type="evidence" value="ECO:0007669"/>
    <property type="project" value="UniProtKB-KW"/>
</dbReference>
<keyword evidence="5" id="KW-0408">Iron</keyword>
<dbReference type="Gene3D" id="3.40.50.280">
    <property type="entry name" value="Cobalamin-binding domain"/>
    <property type="match status" value="1"/>
</dbReference>
<keyword evidence="3" id="KW-0949">S-adenosyl-L-methionine</keyword>
<comment type="caution">
    <text evidence="9">The sequence shown here is derived from an EMBL/GenBank/DDBJ whole genome shotgun (WGS) entry which is preliminary data.</text>
</comment>
<dbReference type="Pfam" id="PF02310">
    <property type="entry name" value="B12-binding"/>
    <property type="match status" value="1"/>
</dbReference>
<feature type="non-terminal residue" evidence="9">
    <location>
        <position position="279"/>
    </location>
</feature>
<dbReference type="CDD" id="cd02068">
    <property type="entry name" value="radical_SAM_B12_BD"/>
    <property type="match status" value="1"/>
</dbReference>